<accession>A0ACB6FFR5</accession>
<keyword evidence="2" id="KW-1185">Reference proteome</keyword>
<organism evidence="1 2">
    <name type="scientific">Alternaria gaisen</name>
    <dbReference type="NCBI Taxonomy" id="167740"/>
    <lineage>
        <taxon>Eukaryota</taxon>
        <taxon>Fungi</taxon>
        <taxon>Dikarya</taxon>
        <taxon>Ascomycota</taxon>
        <taxon>Pezizomycotina</taxon>
        <taxon>Dothideomycetes</taxon>
        <taxon>Pleosporomycetidae</taxon>
        <taxon>Pleosporales</taxon>
        <taxon>Pleosporineae</taxon>
        <taxon>Pleosporaceae</taxon>
        <taxon>Alternaria</taxon>
        <taxon>Alternaria sect. Alternaria</taxon>
    </lineage>
</organism>
<comment type="caution">
    <text evidence="1">The sequence shown here is derived from an EMBL/GenBank/DDBJ whole genome shotgun (WGS) entry which is preliminary data.</text>
</comment>
<evidence type="ECO:0000313" key="1">
    <source>
        <dbReference type="EMBL" id="KAB2103277.1"/>
    </source>
</evidence>
<dbReference type="Proteomes" id="UP000293547">
    <property type="component" value="Unassembled WGS sequence"/>
</dbReference>
<dbReference type="EMBL" id="PDWZ02000008">
    <property type="protein sequence ID" value="KAB2103277.1"/>
    <property type="molecule type" value="Genomic_DNA"/>
</dbReference>
<protein>
    <submittedName>
        <fullName evidence="1">Uncharacterized protein</fullName>
    </submittedName>
</protein>
<reference evidence="1 2" key="1">
    <citation type="journal article" date="2019" name="bioRxiv">
        <title>Genomics, evolutionary history and diagnostics of the Alternaria alternata species group including apple and Asian pear pathotypes.</title>
        <authorList>
            <person name="Armitage A.D."/>
            <person name="Cockerton H.M."/>
            <person name="Sreenivasaprasad S."/>
            <person name="Woodhall J.W."/>
            <person name="Lane C.R."/>
            <person name="Harrison R.J."/>
            <person name="Clarkson J.P."/>
        </authorList>
    </citation>
    <scope>NUCLEOTIDE SEQUENCE [LARGE SCALE GENOMIC DNA]</scope>
    <source>
        <strain evidence="1 2">FERA 650</strain>
    </source>
</reference>
<evidence type="ECO:0000313" key="2">
    <source>
        <dbReference type="Proteomes" id="UP000293547"/>
    </source>
</evidence>
<name>A0ACB6FFR5_9PLEO</name>
<sequence length="82" mass="8988">MNRVVSADIVVIALNQEMTSVGDTIVVHEMIGIQDLDTDAEMKSMGSTAKDPGLRTDAQDPVGDMRTMVFSLPLSRTYRMTI</sequence>
<proteinExistence type="predicted"/>
<gene>
    <name evidence="1" type="ORF">AG0111_0g8342</name>
</gene>